<accession>A0A6V7Y6D4</accession>
<feature type="compositionally biased region" description="Low complexity" evidence="10">
    <location>
        <begin position="1"/>
        <end position="15"/>
    </location>
</feature>
<reference evidence="11 12" key="1">
    <citation type="submission" date="2020-08" db="EMBL/GenBank/DDBJ databases">
        <authorList>
            <person name="Koutsovoulos G."/>
            <person name="Danchin GJ E."/>
        </authorList>
    </citation>
    <scope>NUCLEOTIDE SEQUENCE [LARGE SCALE GENOMIC DNA]</scope>
</reference>
<dbReference type="GO" id="GO:0006437">
    <property type="term" value="P:tyrosyl-tRNA aminoacylation"/>
    <property type="evidence" value="ECO:0007669"/>
    <property type="project" value="TreeGrafter"/>
</dbReference>
<keyword evidence="4 9" id="KW-0067">ATP-binding</keyword>
<keyword evidence="2 9" id="KW-0436">Ligase</keyword>
<dbReference type="GO" id="GO:0005737">
    <property type="term" value="C:cytoplasm"/>
    <property type="evidence" value="ECO:0007669"/>
    <property type="project" value="TreeGrafter"/>
</dbReference>
<keyword evidence="6 9" id="KW-0030">Aminoacyl-tRNA synthetase</keyword>
<evidence type="ECO:0000256" key="4">
    <source>
        <dbReference type="ARBA" id="ARBA00022840"/>
    </source>
</evidence>
<evidence type="ECO:0000313" key="11">
    <source>
        <dbReference type="EMBL" id="CAD2207095.1"/>
    </source>
</evidence>
<protein>
    <recommendedName>
        <fullName evidence="1">tyrosine--tRNA ligase</fullName>
        <ecNumber evidence="1">6.1.1.1</ecNumber>
    </recommendedName>
    <alternativeName>
        <fullName evidence="7">Tyrosyl-tRNA synthetase</fullName>
    </alternativeName>
</protein>
<organism evidence="11 12">
    <name type="scientific">Meloidogyne enterolobii</name>
    <name type="common">Root-knot nematode worm</name>
    <name type="synonym">Meloidogyne mayaguensis</name>
    <dbReference type="NCBI Taxonomy" id="390850"/>
    <lineage>
        <taxon>Eukaryota</taxon>
        <taxon>Metazoa</taxon>
        <taxon>Ecdysozoa</taxon>
        <taxon>Nematoda</taxon>
        <taxon>Chromadorea</taxon>
        <taxon>Rhabditida</taxon>
        <taxon>Tylenchina</taxon>
        <taxon>Tylenchomorpha</taxon>
        <taxon>Tylenchoidea</taxon>
        <taxon>Meloidogynidae</taxon>
        <taxon>Meloidogyninae</taxon>
        <taxon>Meloidogyne</taxon>
    </lineage>
</organism>
<dbReference type="EMBL" id="CAJEWN010003268">
    <property type="protein sequence ID" value="CAD2207095.1"/>
    <property type="molecule type" value="Genomic_DNA"/>
</dbReference>
<keyword evidence="3 9" id="KW-0547">Nucleotide-binding</keyword>
<dbReference type="AlphaFoldDB" id="A0A6V7Y6D4"/>
<dbReference type="Pfam" id="PF00579">
    <property type="entry name" value="tRNA-synt_1b"/>
    <property type="match status" value="2"/>
</dbReference>
<dbReference type="InterPro" id="IPR023617">
    <property type="entry name" value="Tyr-tRNA-ligase_arc/euk-type"/>
</dbReference>
<dbReference type="Gene3D" id="3.40.50.620">
    <property type="entry name" value="HUPs"/>
    <property type="match status" value="2"/>
</dbReference>
<comment type="caution">
    <text evidence="11">The sequence shown here is derived from an EMBL/GenBank/DDBJ whole genome shotgun (WGS) entry which is preliminary data.</text>
</comment>
<dbReference type="PIRSF" id="PIRSF006588">
    <property type="entry name" value="TyrRS_arch_euk"/>
    <property type="match status" value="1"/>
</dbReference>
<feature type="compositionally biased region" description="Basic and acidic residues" evidence="10">
    <location>
        <begin position="16"/>
        <end position="26"/>
    </location>
</feature>
<evidence type="ECO:0000256" key="6">
    <source>
        <dbReference type="ARBA" id="ARBA00023146"/>
    </source>
</evidence>
<dbReference type="OrthoDB" id="197206at2759"/>
<comment type="catalytic activity">
    <reaction evidence="8">
        <text>tRNA(Tyr) + L-tyrosine + ATP = L-tyrosyl-tRNA(Tyr) + AMP + diphosphate + H(+)</text>
        <dbReference type="Rhea" id="RHEA:10220"/>
        <dbReference type="Rhea" id="RHEA-COMP:9706"/>
        <dbReference type="Rhea" id="RHEA-COMP:9707"/>
        <dbReference type="ChEBI" id="CHEBI:15378"/>
        <dbReference type="ChEBI" id="CHEBI:30616"/>
        <dbReference type="ChEBI" id="CHEBI:33019"/>
        <dbReference type="ChEBI" id="CHEBI:58315"/>
        <dbReference type="ChEBI" id="CHEBI:78442"/>
        <dbReference type="ChEBI" id="CHEBI:78536"/>
        <dbReference type="ChEBI" id="CHEBI:456215"/>
        <dbReference type="EC" id="6.1.1.1"/>
    </reaction>
</comment>
<dbReference type="PANTHER" id="PTHR46264:SF4">
    <property type="entry name" value="TYROSINE--TRNA LIGASE, CYTOPLASMIC"/>
    <property type="match status" value="1"/>
</dbReference>
<evidence type="ECO:0000256" key="1">
    <source>
        <dbReference type="ARBA" id="ARBA00013160"/>
    </source>
</evidence>
<dbReference type="PANTHER" id="PTHR46264">
    <property type="entry name" value="TYROSINE-TRNA LIGASE"/>
    <property type="match status" value="1"/>
</dbReference>
<dbReference type="EC" id="6.1.1.1" evidence="1"/>
<evidence type="ECO:0000256" key="5">
    <source>
        <dbReference type="ARBA" id="ARBA00022917"/>
    </source>
</evidence>
<dbReference type="GO" id="GO:0004831">
    <property type="term" value="F:tyrosine-tRNA ligase activity"/>
    <property type="evidence" value="ECO:0007669"/>
    <property type="project" value="UniProtKB-EC"/>
</dbReference>
<proteinExistence type="inferred from homology"/>
<feature type="region of interest" description="Disordered" evidence="10">
    <location>
        <begin position="1"/>
        <end position="26"/>
    </location>
</feature>
<dbReference type="InterPro" id="IPR014729">
    <property type="entry name" value="Rossmann-like_a/b/a_fold"/>
</dbReference>
<comment type="similarity">
    <text evidence="9">Belongs to the class-I aminoacyl-tRNA synthetase family.</text>
</comment>
<dbReference type="SUPFAM" id="SSF52374">
    <property type="entry name" value="Nucleotidylyl transferase"/>
    <property type="match status" value="1"/>
</dbReference>
<gene>
    <name evidence="11" type="ORF">MENT_LOCUS61004</name>
</gene>
<evidence type="ECO:0000256" key="2">
    <source>
        <dbReference type="ARBA" id="ARBA00022598"/>
    </source>
</evidence>
<evidence type="ECO:0000313" key="12">
    <source>
        <dbReference type="Proteomes" id="UP000580250"/>
    </source>
</evidence>
<dbReference type="GO" id="GO:0005524">
    <property type="term" value="F:ATP binding"/>
    <property type="evidence" value="ECO:0007669"/>
    <property type="project" value="UniProtKB-KW"/>
</dbReference>
<name>A0A6V7Y6D4_MELEN</name>
<dbReference type="Proteomes" id="UP000580250">
    <property type="component" value="Unassembled WGS sequence"/>
</dbReference>
<dbReference type="InterPro" id="IPR050489">
    <property type="entry name" value="Tyr-tRNA_synthase"/>
</dbReference>
<dbReference type="InterPro" id="IPR002305">
    <property type="entry name" value="aa-tRNA-synth_Ic"/>
</dbReference>
<sequence length="311" mass="35539">MEEEINNSNKNNNIKQKNENKQEELNEKQKERKYLITRNLQEILGEDKLVKQIITGKNIHVYWGTATTGRPHVGYFVPIQKIADFLRADIKNRLLYYEYVIKALMTALNVPLEKLHFVRGQSYQLSEPYTKDLLRLSSLVSLRDAVRAGAEVIKQMDDPLLSGILYPLLQALDEQYLKVDGQFGGLDQRKIFILAEEQLPRIKLGKRFHLMNPMVPGLTGSKMSSSEEYSKIDLLDDPDVVSTKIDSANCPSIESGIDNGVLAFYQHVVFPIIGGSIIMNNQQFCDFPSLQKAFKEELIKEMNSKIILNNF</sequence>
<evidence type="ECO:0000256" key="9">
    <source>
        <dbReference type="RuleBase" id="RU363036"/>
    </source>
</evidence>
<evidence type="ECO:0000256" key="8">
    <source>
        <dbReference type="ARBA" id="ARBA00048248"/>
    </source>
</evidence>
<keyword evidence="5 9" id="KW-0648">Protein biosynthesis</keyword>
<dbReference type="Gene3D" id="1.10.240.10">
    <property type="entry name" value="Tyrosyl-Transfer RNA Synthetase"/>
    <property type="match status" value="1"/>
</dbReference>
<evidence type="ECO:0000256" key="3">
    <source>
        <dbReference type="ARBA" id="ARBA00022741"/>
    </source>
</evidence>
<evidence type="ECO:0000256" key="10">
    <source>
        <dbReference type="SAM" id="MobiDB-lite"/>
    </source>
</evidence>
<evidence type="ECO:0000256" key="7">
    <source>
        <dbReference type="ARBA" id="ARBA00033323"/>
    </source>
</evidence>